<comment type="caution">
    <text evidence="1">The sequence shown here is derived from an EMBL/GenBank/DDBJ whole genome shotgun (WGS) entry which is preliminary data.</text>
</comment>
<keyword evidence="2" id="KW-1185">Reference proteome</keyword>
<accession>A0A090MSJ2</accession>
<evidence type="ECO:0000313" key="2">
    <source>
        <dbReference type="Proteomes" id="UP000035762"/>
    </source>
</evidence>
<dbReference type="Proteomes" id="UP000035762">
    <property type="component" value="Unassembled WGS sequence"/>
</dbReference>
<dbReference type="STRING" id="1035.BN961_02015"/>
<reference evidence="1 2" key="1">
    <citation type="journal article" date="2014" name="Genome Announc.">
        <title>Genome Sequence of Afipia felis Strain 76713, Isolated in Hospital Water Using an Amoeba Co-Culture Procedure.</title>
        <authorList>
            <person name="Benamar S."/>
            <person name="La Scola B."/>
            <person name="Croce O."/>
        </authorList>
    </citation>
    <scope>NUCLEOTIDE SEQUENCE [LARGE SCALE GENOMIC DNA]</scope>
    <source>
        <strain evidence="1 2">76713</strain>
    </source>
</reference>
<dbReference type="EMBL" id="CCAZ020000001">
    <property type="protein sequence ID" value="CEG08599.1"/>
    <property type="molecule type" value="Genomic_DNA"/>
</dbReference>
<dbReference type="RefSeq" id="WP_009340650.1">
    <property type="nucleotide sequence ID" value="NZ_CCAZ020000001.1"/>
</dbReference>
<evidence type="ECO:0000313" key="1">
    <source>
        <dbReference type="EMBL" id="CEG08599.1"/>
    </source>
</evidence>
<gene>
    <name evidence="1" type="ORF">BN961_02015</name>
</gene>
<proteinExistence type="predicted"/>
<protein>
    <submittedName>
        <fullName evidence="1">Uncharacterized protein</fullName>
    </submittedName>
</protein>
<sequence length="86" mass="9563">MEELNGRMIACQILITGLIARVANDQRDPLRFLTDFRDEIRAVVRGINIAGTPNADSVRLVAEKTVDEMFSLMKPPSTAETDDEEA</sequence>
<organism evidence="1 2">
    <name type="scientific">Afipia felis</name>
    <name type="common">Cat scratch disease bacillus</name>
    <dbReference type="NCBI Taxonomy" id="1035"/>
    <lineage>
        <taxon>Bacteria</taxon>
        <taxon>Pseudomonadati</taxon>
        <taxon>Pseudomonadota</taxon>
        <taxon>Alphaproteobacteria</taxon>
        <taxon>Hyphomicrobiales</taxon>
        <taxon>Nitrobacteraceae</taxon>
        <taxon>Afipia</taxon>
    </lineage>
</organism>
<name>A0A090MSJ2_AFIFE</name>
<dbReference type="AlphaFoldDB" id="A0A090MSJ2"/>
<dbReference type="OrthoDB" id="8139148at2"/>